<evidence type="ECO:0000313" key="2">
    <source>
        <dbReference type="Proteomes" id="UP001632038"/>
    </source>
</evidence>
<evidence type="ECO:0000313" key="1">
    <source>
        <dbReference type="EMBL" id="KAL3628998.1"/>
    </source>
</evidence>
<dbReference type="Proteomes" id="UP001632038">
    <property type="component" value="Unassembled WGS sequence"/>
</dbReference>
<accession>A0ABD3CHC1</accession>
<comment type="caution">
    <text evidence="1">The sequence shown here is derived from an EMBL/GenBank/DDBJ whole genome shotgun (WGS) entry which is preliminary data.</text>
</comment>
<dbReference type="AlphaFoldDB" id="A0ABD3CHC1"/>
<proteinExistence type="predicted"/>
<keyword evidence="2" id="KW-1185">Reference proteome</keyword>
<protein>
    <submittedName>
        <fullName evidence="1">Uncharacterized protein</fullName>
    </submittedName>
</protein>
<organism evidence="1 2">
    <name type="scientific">Castilleja foliolosa</name>
    <dbReference type="NCBI Taxonomy" id="1961234"/>
    <lineage>
        <taxon>Eukaryota</taxon>
        <taxon>Viridiplantae</taxon>
        <taxon>Streptophyta</taxon>
        <taxon>Embryophyta</taxon>
        <taxon>Tracheophyta</taxon>
        <taxon>Spermatophyta</taxon>
        <taxon>Magnoliopsida</taxon>
        <taxon>eudicotyledons</taxon>
        <taxon>Gunneridae</taxon>
        <taxon>Pentapetalae</taxon>
        <taxon>asterids</taxon>
        <taxon>lamiids</taxon>
        <taxon>Lamiales</taxon>
        <taxon>Orobanchaceae</taxon>
        <taxon>Pedicularideae</taxon>
        <taxon>Castillejinae</taxon>
        <taxon>Castilleja</taxon>
    </lineage>
</organism>
<reference evidence="2" key="1">
    <citation type="journal article" date="2024" name="IScience">
        <title>Strigolactones Initiate the Formation of Haustorium-like Structures in Castilleja.</title>
        <authorList>
            <person name="Buerger M."/>
            <person name="Peterson D."/>
            <person name="Chory J."/>
        </authorList>
    </citation>
    <scope>NUCLEOTIDE SEQUENCE [LARGE SCALE GENOMIC DNA]</scope>
</reference>
<gene>
    <name evidence="1" type="ORF">CASFOL_028044</name>
</gene>
<name>A0ABD3CHC1_9LAMI</name>
<dbReference type="EMBL" id="JAVIJP010000036">
    <property type="protein sequence ID" value="KAL3628998.1"/>
    <property type="molecule type" value="Genomic_DNA"/>
</dbReference>
<sequence>MAADHKEKNLGKGMDIINDREFTSKAKKNYTTTLDIIKGKIDKNRINKLEELTATDSDDEMFSKDTRLVVNLIRIRI</sequence>